<accession>A8LK40</accession>
<dbReference type="SUPFAM" id="SSF69055">
    <property type="entry name" value="1-deoxy-D-xylulose-5-phosphate reductoisomerase, C-terminal domain"/>
    <property type="match status" value="1"/>
</dbReference>
<protein>
    <recommendedName>
        <fullName evidence="9">1-deoxy-D-xylulose 5-phosphate reductoisomerase</fullName>
        <shortName evidence="9">DXP reductoisomerase</shortName>
        <ecNumber evidence="9">1.1.1.267</ecNumber>
    </recommendedName>
    <alternativeName>
        <fullName evidence="9">1-deoxyxylulose-5-phosphate reductoisomerase</fullName>
    </alternativeName>
    <alternativeName>
        <fullName evidence="9">2-C-methyl-D-erythritol 4-phosphate synthase</fullName>
    </alternativeName>
</protein>
<dbReference type="InterPro" id="IPR003821">
    <property type="entry name" value="DXP_reductoisomerase"/>
</dbReference>
<dbReference type="KEGG" id="dsh:Dshi_1497"/>
<feature type="binding site" evidence="9">
    <location>
        <position position="148"/>
    </location>
    <ligand>
        <name>Mn(2+)</name>
        <dbReference type="ChEBI" id="CHEBI:29035"/>
    </ligand>
</feature>
<dbReference type="PIRSF" id="PIRSF006205">
    <property type="entry name" value="Dxp_reductismrs"/>
    <property type="match status" value="1"/>
</dbReference>
<keyword evidence="3 9" id="KW-0479">Metal-binding</keyword>
<proteinExistence type="inferred from homology"/>
<dbReference type="PANTHER" id="PTHR30525">
    <property type="entry name" value="1-DEOXY-D-XYLULOSE 5-PHOSPHATE REDUCTOISOMERASE"/>
    <property type="match status" value="1"/>
</dbReference>
<evidence type="ECO:0000259" key="10">
    <source>
        <dbReference type="Pfam" id="PF02670"/>
    </source>
</evidence>
<dbReference type="PANTHER" id="PTHR30525:SF0">
    <property type="entry name" value="1-DEOXY-D-XYLULOSE 5-PHOSPHATE REDUCTOISOMERASE, CHLOROPLASTIC"/>
    <property type="match status" value="1"/>
</dbReference>
<dbReference type="SUPFAM" id="SSF51735">
    <property type="entry name" value="NAD(P)-binding Rossmann-fold domains"/>
    <property type="match status" value="1"/>
</dbReference>
<feature type="binding site" evidence="9">
    <location>
        <position position="174"/>
    </location>
    <ligand>
        <name>1-deoxy-D-xylulose 5-phosphate</name>
        <dbReference type="ChEBI" id="CHEBI:57792"/>
    </ligand>
</feature>
<dbReference type="AlphaFoldDB" id="A8LK40"/>
<feature type="domain" description="1-deoxy-D-xylulose 5-phosphate reductoisomerase N-terminal" evidence="10">
    <location>
        <begin position="5"/>
        <end position="130"/>
    </location>
</feature>
<dbReference type="GO" id="GO:0070402">
    <property type="term" value="F:NADPH binding"/>
    <property type="evidence" value="ECO:0007669"/>
    <property type="project" value="InterPro"/>
</dbReference>
<feature type="binding site" evidence="9">
    <location>
        <position position="150"/>
    </location>
    <ligand>
        <name>Mn(2+)</name>
        <dbReference type="ChEBI" id="CHEBI:29035"/>
    </ligand>
</feature>
<dbReference type="Pfam" id="PF02670">
    <property type="entry name" value="DXP_reductoisom"/>
    <property type="match status" value="1"/>
</dbReference>
<dbReference type="InterPro" id="IPR036291">
    <property type="entry name" value="NAD(P)-bd_dom_sf"/>
</dbReference>
<dbReference type="EC" id="1.1.1.267" evidence="9"/>
<feature type="binding site" evidence="9">
    <location>
        <position position="39"/>
    </location>
    <ligand>
        <name>NADPH</name>
        <dbReference type="ChEBI" id="CHEBI:57783"/>
    </ligand>
</feature>
<comment type="function">
    <text evidence="9">Catalyzes the NADPH-dependent rearrangement and reduction of 1-deoxy-D-xylulose-5-phosphate (DXP) to 2-C-methyl-D-erythritol 4-phosphate (MEP).</text>
</comment>
<dbReference type="UniPathway" id="UPA00056">
    <property type="reaction ID" value="UER00092"/>
</dbReference>
<evidence type="ECO:0000256" key="4">
    <source>
        <dbReference type="ARBA" id="ARBA00022857"/>
    </source>
</evidence>
<dbReference type="GO" id="GO:0030604">
    <property type="term" value="F:1-deoxy-D-xylulose-5-phosphate reductoisomerase activity"/>
    <property type="evidence" value="ECO:0007669"/>
    <property type="project" value="UniProtKB-UniRule"/>
</dbReference>
<dbReference type="eggNOG" id="COG0743">
    <property type="taxonomic scope" value="Bacteria"/>
</dbReference>
<feature type="binding site" evidence="9">
    <location>
        <position position="216"/>
    </location>
    <ligand>
        <name>1-deoxy-D-xylulose 5-phosphate</name>
        <dbReference type="ChEBI" id="CHEBI:57792"/>
    </ligand>
</feature>
<feature type="binding site" evidence="9">
    <location>
        <position position="203"/>
    </location>
    <ligand>
        <name>NADPH</name>
        <dbReference type="ChEBI" id="CHEBI:57783"/>
    </ligand>
</feature>
<gene>
    <name evidence="9 13" type="primary">dxr</name>
    <name evidence="13" type="ordered locus">Dshi_1497</name>
</gene>
<dbReference type="GO" id="GO:0030145">
    <property type="term" value="F:manganese ion binding"/>
    <property type="evidence" value="ECO:0007669"/>
    <property type="project" value="TreeGrafter"/>
</dbReference>
<evidence type="ECO:0000256" key="8">
    <source>
        <dbReference type="ARBA" id="ARBA00048543"/>
    </source>
</evidence>
<name>A8LK40_DINSH</name>
<dbReference type="FunFam" id="3.40.50.720:FF:000045">
    <property type="entry name" value="1-deoxy-D-xylulose 5-phosphate reductoisomerase"/>
    <property type="match status" value="1"/>
</dbReference>
<dbReference type="GO" id="GO:0051484">
    <property type="term" value="P:isopentenyl diphosphate biosynthetic process, methylerythritol 4-phosphate pathway involved in terpenoid biosynthetic process"/>
    <property type="evidence" value="ECO:0007669"/>
    <property type="project" value="UniProtKB-ARBA"/>
</dbReference>
<feature type="binding site" evidence="9">
    <location>
        <position position="210"/>
    </location>
    <ligand>
        <name>1-deoxy-D-xylulose 5-phosphate</name>
        <dbReference type="ChEBI" id="CHEBI:57792"/>
    </ligand>
</feature>
<keyword evidence="9" id="KW-0460">Magnesium</keyword>
<feature type="binding site" evidence="9">
    <location>
        <position position="197"/>
    </location>
    <ligand>
        <name>1-deoxy-D-xylulose 5-phosphate</name>
        <dbReference type="ChEBI" id="CHEBI:57792"/>
    </ligand>
</feature>
<dbReference type="GO" id="GO:0016853">
    <property type="term" value="F:isomerase activity"/>
    <property type="evidence" value="ECO:0007669"/>
    <property type="project" value="UniProtKB-KW"/>
</dbReference>
<evidence type="ECO:0000256" key="9">
    <source>
        <dbReference type="HAMAP-Rule" id="MF_00183"/>
    </source>
</evidence>
<dbReference type="STRING" id="398580.Dshi_1497"/>
<dbReference type="Proteomes" id="UP000006833">
    <property type="component" value="Chromosome"/>
</dbReference>
<keyword evidence="7 9" id="KW-0414">Isoprene biosynthesis</keyword>
<dbReference type="InterPro" id="IPR013512">
    <property type="entry name" value="DXP_reductoisomerase_N"/>
</dbReference>
<feature type="binding site" evidence="9">
    <location>
        <position position="122"/>
    </location>
    <ligand>
        <name>NADPH</name>
        <dbReference type="ChEBI" id="CHEBI:57783"/>
    </ligand>
</feature>
<evidence type="ECO:0000313" key="14">
    <source>
        <dbReference type="Proteomes" id="UP000006833"/>
    </source>
</evidence>
<dbReference type="HAMAP" id="MF_00183">
    <property type="entry name" value="DXP_reductoisom"/>
    <property type="match status" value="1"/>
</dbReference>
<feature type="domain" description="DXP reductoisomerase C-terminal" evidence="12">
    <location>
        <begin position="259"/>
        <end position="380"/>
    </location>
</feature>
<dbReference type="Gene3D" id="1.10.1740.10">
    <property type="match status" value="1"/>
</dbReference>
<feature type="binding site" evidence="9">
    <location>
        <position position="215"/>
    </location>
    <ligand>
        <name>1-deoxy-D-xylulose 5-phosphate</name>
        <dbReference type="ChEBI" id="CHEBI:57792"/>
    </ligand>
</feature>
<dbReference type="HOGENOM" id="CLU_035714_4_0_5"/>
<feature type="binding site" evidence="9">
    <location>
        <position position="37"/>
    </location>
    <ligand>
        <name>NADPH</name>
        <dbReference type="ChEBI" id="CHEBI:57783"/>
    </ligand>
</feature>
<dbReference type="SUPFAM" id="SSF55347">
    <property type="entry name" value="Glyceraldehyde-3-phosphate dehydrogenase-like, C-terminal domain"/>
    <property type="match status" value="1"/>
</dbReference>
<dbReference type="Pfam" id="PF13288">
    <property type="entry name" value="DXPR_C"/>
    <property type="match status" value="1"/>
</dbReference>
<comment type="caution">
    <text evidence="9">Lacks conserved residue(s) required for the propagation of feature annotation.</text>
</comment>
<dbReference type="EMBL" id="CP000830">
    <property type="protein sequence ID" value="ABV93239.1"/>
    <property type="molecule type" value="Genomic_DNA"/>
</dbReference>
<dbReference type="RefSeq" id="WP_012178169.1">
    <property type="nucleotide sequence ID" value="NC_009952.1"/>
</dbReference>
<feature type="domain" description="1-deoxy-D-xylulose 5-phosphate reductoisomerase C-terminal" evidence="11">
    <location>
        <begin position="144"/>
        <end position="227"/>
    </location>
</feature>
<reference evidence="14" key="1">
    <citation type="journal article" date="2010" name="ISME J.">
        <title>The complete genome sequence of the algal symbiont Dinoroseobacter shibae: a hitchhiker's guide to life in the sea.</title>
        <authorList>
            <person name="Wagner-Dobler I."/>
            <person name="Ballhausen B."/>
            <person name="Berger M."/>
            <person name="Brinkhoff T."/>
            <person name="Buchholz I."/>
            <person name="Bunk B."/>
            <person name="Cypionka H."/>
            <person name="Daniel R."/>
            <person name="Drepper T."/>
            <person name="Gerdts G."/>
            <person name="Hahnke S."/>
            <person name="Han C."/>
            <person name="Jahn D."/>
            <person name="Kalhoefer D."/>
            <person name="Kiss H."/>
            <person name="Klenk H.P."/>
            <person name="Kyrpides N."/>
            <person name="Liebl W."/>
            <person name="Liesegang H."/>
            <person name="Meincke L."/>
            <person name="Pati A."/>
            <person name="Petersen J."/>
            <person name="Piekarski T."/>
            <person name="Pommerenke C."/>
            <person name="Pradella S."/>
            <person name="Pukall R."/>
            <person name="Rabus R."/>
            <person name="Stackebrandt E."/>
            <person name="Thole S."/>
            <person name="Thompson L."/>
            <person name="Tielen P."/>
            <person name="Tomasch J."/>
            <person name="von Jan M."/>
            <person name="Wanphrut N."/>
            <person name="Wichels A."/>
            <person name="Zech H."/>
            <person name="Simon M."/>
        </authorList>
    </citation>
    <scope>NUCLEOTIDE SEQUENCE [LARGE SCALE GENOMIC DNA]</scope>
    <source>
        <strain evidence="14">DSM 16493 / NCIMB 14021 / DFL 12</strain>
    </source>
</reference>
<feature type="binding site" evidence="9">
    <location>
        <position position="219"/>
    </location>
    <ligand>
        <name>Mn(2+)</name>
        <dbReference type="ChEBI" id="CHEBI:29035"/>
    </ligand>
</feature>
<feature type="binding site" evidence="9">
    <location>
        <position position="13"/>
    </location>
    <ligand>
        <name>NADPH</name>
        <dbReference type="ChEBI" id="CHEBI:57783"/>
    </ligand>
</feature>
<feature type="binding site" evidence="9">
    <location>
        <position position="12"/>
    </location>
    <ligand>
        <name>NADPH</name>
        <dbReference type="ChEBI" id="CHEBI:57783"/>
    </ligand>
</feature>
<sequence>MARRISIFGSTGSIGQNTVDLIQRDPDAYDVVALTGGANIALLAEQARVLRADIAITAYDDRLEDLRAALAGSGVEVASGAQALCDAADRPADWVMSAIVGAAGLYPGFAALRHGGSLALANKESLVTAGPLLLAEARAHGARILPVDSEHSAVFQALVGEDMDAVERIVITASGGPFRDWPLEAIAKATLAEAVAHPNWDMGQRISIDSASMFNKALELIETREFFGLDPARIEAVVHPGSIVHALVGFKDGALMAHLGAPDMRHAIGYALHWPERRDLPVARLDLAAIGSLSFERPDEARFPALRLAREVMATGGRAGAVFNAAKEAALDAFIAGQIGFLDMAAVVEATLEGMDRDGSLSIPPQSLDCVANVDHLARDMAQRAAADRAARR</sequence>
<feature type="binding site" evidence="9">
    <location>
        <position position="150"/>
    </location>
    <ligand>
        <name>1-deoxy-D-xylulose 5-phosphate</name>
        <dbReference type="ChEBI" id="CHEBI:57792"/>
    </ligand>
</feature>
<keyword evidence="4 9" id="KW-0521">NADP</keyword>
<evidence type="ECO:0000256" key="7">
    <source>
        <dbReference type="ARBA" id="ARBA00023229"/>
    </source>
</evidence>
<dbReference type="NCBIfam" id="TIGR00243">
    <property type="entry name" value="Dxr"/>
    <property type="match status" value="1"/>
</dbReference>
<dbReference type="InterPro" id="IPR036169">
    <property type="entry name" value="DXPR_C_sf"/>
</dbReference>
<keyword evidence="14" id="KW-1185">Reference proteome</keyword>
<comment type="pathway">
    <text evidence="1 9">Isoprenoid biosynthesis; isopentenyl diphosphate biosynthesis via DXP pathway; isopentenyl diphosphate from 1-deoxy-D-xylulose 5-phosphate: step 1/6.</text>
</comment>
<comment type="cofactor">
    <cofactor evidence="9">
        <name>Mg(2+)</name>
        <dbReference type="ChEBI" id="CHEBI:18420"/>
    </cofactor>
    <cofactor evidence="9">
        <name>Mn(2+)</name>
        <dbReference type="ChEBI" id="CHEBI:29035"/>
    </cofactor>
</comment>
<keyword evidence="6 9" id="KW-0464">Manganese</keyword>
<evidence type="ECO:0000313" key="13">
    <source>
        <dbReference type="EMBL" id="ABV93239.1"/>
    </source>
</evidence>
<feature type="binding site" evidence="9">
    <location>
        <position position="11"/>
    </location>
    <ligand>
        <name>NADPH</name>
        <dbReference type="ChEBI" id="CHEBI:57783"/>
    </ligand>
</feature>
<feature type="binding site" evidence="9">
    <location>
        <position position="14"/>
    </location>
    <ligand>
        <name>NADPH</name>
        <dbReference type="ChEBI" id="CHEBI:57783"/>
    </ligand>
</feature>
<evidence type="ECO:0000256" key="3">
    <source>
        <dbReference type="ARBA" id="ARBA00022723"/>
    </source>
</evidence>
<evidence type="ECO:0000256" key="2">
    <source>
        <dbReference type="ARBA" id="ARBA00006825"/>
    </source>
</evidence>
<evidence type="ECO:0000259" key="12">
    <source>
        <dbReference type="Pfam" id="PF13288"/>
    </source>
</evidence>
<dbReference type="Gene3D" id="3.40.50.720">
    <property type="entry name" value="NAD(P)-binding Rossmann-like Domain"/>
    <property type="match status" value="1"/>
</dbReference>
<dbReference type="Pfam" id="PF08436">
    <property type="entry name" value="DXP_redisom_C"/>
    <property type="match status" value="1"/>
</dbReference>
<feature type="binding site" evidence="9">
    <location>
        <position position="123"/>
    </location>
    <ligand>
        <name>1-deoxy-D-xylulose 5-phosphate</name>
        <dbReference type="ChEBI" id="CHEBI:57792"/>
    </ligand>
</feature>
<evidence type="ECO:0000256" key="6">
    <source>
        <dbReference type="ARBA" id="ARBA00023211"/>
    </source>
</evidence>
<evidence type="ECO:0000259" key="11">
    <source>
        <dbReference type="Pfam" id="PF08436"/>
    </source>
</evidence>
<feature type="binding site" evidence="9">
    <location>
        <position position="219"/>
    </location>
    <ligand>
        <name>1-deoxy-D-xylulose 5-phosphate</name>
        <dbReference type="ChEBI" id="CHEBI:57792"/>
    </ligand>
</feature>
<dbReference type="InterPro" id="IPR026877">
    <property type="entry name" value="DXPR_C"/>
</dbReference>
<feature type="binding site" evidence="9">
    <location>
        <position position="149"/>
    </location>
    <ligand>
        <name>1-deoxy-D-xylulose 5-phosphate</name>
        <dbReference type="ChEBI" id="CHEBI:57792"/>
    </ligand>
</feature>
<evidence type="ECO:0000256" key="5">
    <source>
        <dbReference type="ARBA" id="ARBA00023002"/>
    </source>
</evidence>
<evidence type="ECO:0000256" key="1">
    <source>
        <dbReference type="ARBA" id="ARBA00005094"/>
    </source>
</evidence>
<feature type="binding site" evidence="9">
    <location>
        <position position="124"/>
    </location>
    <ligand>
        <name>NADPH</name>
        <dbReference type="ChEBI" id="CHEBI:57783"/>
    </ligand>
</feature>
<comment type="catalytic activity">
    <reaction evidence="8">
        <text>2-C-methyl-D-erythritol 4-phosphate + NADP(+) = 1-deoxy-D-xylulose 5-phosphate + NADPH + H(+)</text>
        <dbReference type="Rhea" id="RHEA:13717"/>
        <dbReference type="ChEBI" id="CHEBI:15378"/>
        <dbReference type="ChEBI" id="CHEBI:57783"/>
        <dbReference type="ChEBI" id="CHEBI:57792"/>
        <dbReference type="ChEBI" id="CHEBI:58262"/>
        <dbReference type="ChEBI" id="CHEBI:58349"/>
        <dbReference type="EC" id="1.1.1.267"/>
    </reaction>
    <physiologicalReaction direction="right-to-left" evidence="8">
        <dbReference type="Rhea" id="RHEA:13719"/>
    </physiologicalReaction>
</comment>
<organism evidence="13 14">
    <name type="scientific">Dinoroseobacter shibae (strain DSM 16493 / NCIMB 14021 / DFL 12)</name>
    <dbReference type="NCBI Taxonomy" id="398580"/>
    <lineage>
        <taxon>Bacteria</taxon>
        <taxon>Pseudomonadati</taxon>
        <taxon>Pseudomonadota</taxon>
        <taxon>Alphaproteobacteria</taxon>
        <taxon>Rhodobacterales</taxon>
        <taxon>Roseobacteraceae</taxon>
        <taxon>Dinoroseobacter</taxon>
    </lineage>
</organism>
<dbReference type="InterPro" id="IPR013644">
    <property type="entry name" value="DXP_reductoisomerase_C"/>
</dbReference>
<dbReference type="OrthoDB" id="9806546at2"/>
<keyword evidence="5 9" id="KW-0560">Oxidoreductase</keyword>
<comment type="similarity">
    <text evidence="2 9">Belongs to the DXR family.</text>
</comment>
<keyword evidence="13" id="KW-0413">Isomerase</keyword>